<reference evidence="4" key="1">
    <citation type="submission" date="2021-12" db="EMBL/GenBank/DDBJ databases">
        <authorList>
            <person name="Veyrier F.J."/>
        </authorList>
    </citation>
    <scope>NUCLEOTIDE SEQUENCE</scope>
    <source>
        <strain evidence="4">SAG 1488-6</strain>
    </source>
</reference>
<feature type="domain" description="vWA found in TerF C terminus" evidence="3">
    <location>
        <begin position="228"/>
        <end position="303"/>
    </location>
</feature>
<name>A0ABY4EE14_VITST</name>
<keyword evidence="1" id="KW-0778">Tellurium resistance</keyword>
<accession>A0ABY4EE14</accession>
<organism evidence="4 5">
    <name type="scientific">Vitreoscilla stercoraria</name>
    <dbReference type="NCBI Taxonomy" id="61"/>
    <lineage>
        <taxon>Bacteria</taxon>
        <taxon>Pseudomonadati</taxon>
        <taxon>Pseudomonadota</taxon>
        <taxon>Betaproteobacteria</taxon>
        <taxon>Neisseriales</taxon>
        <taxon>Neisseriaceae</taxon>
        <taxon>Vitreoscilla</taxon>
    </lineage>
</organism>
<reference evidence="4" key="2">
    <citation type="journal article" date="2022" name="Res Sq">
        <title>Evolution of multicellular longitudinally dividing oral cavity symbionts (Neisseriaceae).</title>
        <authorList>
            <person name="Nyongesa S."/>
            <person name="Weber P."/>
            <person name="Bernet E."/>
            <person name="Pullido F."/>
            <person name="Nieckarz M."/>
            <person name="Delaby M."/>
            <person name="Nieves C."/>
            <person name="Viehboeck T."/>
            <person name="Krause N."/>
            <person name="Rivera-Millot A."/>
            <person name="Nakamura A."/>
            <person name="Vischer N."/>
            <person name="VanNieuwenhze M."/>
            <person name="Brun Y."/>
            <person name="Cava F."/>
            <person name="Bulgheresi S."/>
            <person name="Veyrier F."/>
        </authorList>
    </citation>
    <scope>NUCLEOTIDE SEQUENCE</scope>
    <source>
        <strain evidence="4">SAG 1488-6</strain>
    </source>
</reference>
<dbReference type="CDD" id="cd06974">
    <property type="entry name" value="TerD_like"/>
    <property type="match status" value="1"/>
</dbReference>
<dbReference type="Pfam" id="PF10138">
    <property type="entry name" value="vWA-TerF-like"/>
    <property type="match status" value="1"/>
</dbReference>
<feature type="domain" description="TerD" evidence="2">
    <location>
        <begin position="4"/>
        <end position="170"/>
    </location>
</feature>
<proteinExistence type="predicted"/>
<evidence type="ECO:0000259" key="3">
    <source>
        <dbReference type="Pfam" id="PF10138"/>
    </source>
</evidence>
<dbReference type="PANTHER" id="PTHR32097:SF3">
    <property type="entry name" value="TELLURITE RESISTANCE PROTEIN"/>
    <property type="match status" value="1"/>
</dbReference>
<dbReference type="InterPro" id="IPR019303">
    <property type="entry name" value="vWA_TerF_C"/>
</dbReference>
<evidence type="ECO:0000313" key="5">
    <source>
        <dbReference type="Proteomes" id="UP000832034"/>
    </source>
</evidence>
<dbReference type="Gene3D" id="2.60.60.30">
    <property type="entry name" value="sav2460 like domains"/>
    <property type="match status" value="1"/>
</dbReference>
<dbReference type="Proteomes" id="UP000832034">
    <property type="component" value="Chromosome"/>
</dbReference>
<evidence type="ECO:0000259" key="2">
    <source>
        <dbReference type="Pfam" id="PF02342"/>
    </source>
</evidence>
<evidence type="ECO:0000256" key="1">
    <source>
        <dbReference type="ARBA" id="ARBA00022686"/>
    </source>
</evidence>
<dbReference type="Pfam" id="PF02342">
    <property type="entry name" value="TerD"/>
    <property type="match status" value="1"/>
</dbReference>
<protein>
    <submittedName>
        <fullName evidence="4">TerD family protein</fullName>
    </submittedName>
</protein>
<dbReference type="EMBL" id="CP091512">
    <property type="protein sequence ID" value="UOO93180.1"/>
    <property type="molecule type" value="Genomic_DNA"/>
</dbReference>
<sequence>MQSLSNGQKQPLSHLLGSQQQFEIRMQFQAPFVMDYSCFGLNEQAKLLHDDYMTFFNQPQSPHAEVCYQKNGQAESFKFDLTKIQAASPQRYVICATLDHPTAVISQVAQGKIELVNQGQVVAVYTFKPEQFAAEKAVMFVEVYQKSGVWRLGMIGQGFNGGLKALVEHFGGEVAQESAPVTPAPVASNIDLRKKLVLDKVAHQAPQLLDLTKKSLISLEKKNLLNLKARVGLVLDRSGSMFKQYQQGDVQKVIDRVLPLALNFDDDGSFECWAFGRNTVQLDDVSMKNVRDYTNRFQSGLAQLGCRSCGQL</sequence>
<dbReference type="InterPro" id="IPR003325">
    <property type="entry name" value="TerD"/>
</dbReference>
<dbReference type="RefSeq" id="WP_211206664.1">
    <property type="nucleotide sequence ID" value="NZ_CP091512.1"/>
</dbReference>
<keyword evidence="5" id="KW-1185">Reference proteome</keyword>
<evidence type="ECO:0000313" key="4">
    <source>
        <dbReference type="EMBL" id="UOO93180.1"/>
    </source>
</evidence>
<gene>
    <name evidence="4" type="ORF">LVJ81_03870</name>
</gene>
<dbReference type="PANTHER" id="PTHR32097">
    <property type="entry name" value="CAMP-BINDING PROTEIN 1-RELATED"/>
    <property type="match status" value="1"/>
</dbReference>
<dbReference type="InterPro" id="IPR051324">
    <property type="entry name" value="Stress/Tellurium_Resist"/>
</dbReference>